<keyword evidence="1 8" id="KW-0808">Transferase</keyword>
<dbReference type="SUPFAM" id="SSF56112">
    <property type="entry name" value="Protein kinase-like (PK-like)"/>
    <property type="match status" value="1"/>
</dbReference>
<reference evidence="8 9" key="1">
    <citation type="submission" date="2019-02" db="EMBL/GenBank/DDBJ databases">
        <title>Deep-cultivation of Planctomycetes and their phenomic and genomic characterization uncovers novel biology.</title>
        <authorList>
            <person name="Wiegand S."/>
            <person name="Jogler M."/>
            <person name="Boedeker C."/>
            <person name="Pinto D."/>
            <person name="Vollmers J."/>
            <person name="Rivas-Marin E."/>
            <person name="Kohn T."/>
            <person name="Peeters S.H."/>
            <person name="Heuer A."/>
            <person name="Rast P."/>
            <person name="Oberbeckmann S."/>
            <person name="Bunk B."/>
            <person name="Jeske O."/>
            <person name="Meyerdierks A."/>
            <person name="Storesund J.E."/>
            <person name="Kallscheuer N."/>
            <person name="Luecker S."/>
            <person name="Lage O.M."/>
            <person name="Pohl T."/>
            <person name="Merkel B.J."/>
            <person name="Hornburger P."/>
            <person name="Mueller R.-W."/>
            <person name="Bruemmer F."/>
            <person name="Labrenz M."/>
            <person name="Spormann A.M."/>
            <person name="Op Den Camp H."/>
            <person name="Overmann J."/>
            <person name="Amann R."/>
            <person name="Jetten M.S.M."/>
            <person name="Mascher T."/>
            <person name="Medema M.H."/>
            <person name="Devos D.P."/>
            <person name="Kaster A.-K."/>
            <person name="Ovreas L."/>
            <person name="Rohde M."/>
            <person name="Galperin M.Y."/>
            <person name="Jogler C."/>
        </authorList>
    </citation>
    <scope>NUCLEOTIDE SEQUENCE [LARGE SCALE GENOMIC DNA]</scope>
    <source>
        <strain evidence="8 9">Pla108</strain>
    </source>
</reference>
<feature type="domain" description="Protein kinase" evidence="7">
    <location>
        <begin position="156"/>
        <end position="457"/>
    </location>
</feature>
<feature type="binding site" evidence="6">
    <location>
        <position position="186"/>
    </location>
    <ligand>
        <name>ATP</name>
        <dbReference type="ChEBI" id="CHEBI:30616"/>
    </ligand>
</feature>
<dbReference type="PROSITE" id="PS00108">
    <property type="entry name" value="PROTEIN_KINASE_ST"/>
    <property type="match status" value="1"/>
</dbReference>
<evidence type="ECO:0000256" key="2">
    <source>
        <dbReference type="ARBA" id="ARBA00022741"/>
    </source>
</evidence>
<keyword evidence="5" id="KW-0802">TPR repeat</keyword>
<dbReference type="SUPFAM" id="SSF48452">
    <property type="entry name" value="TPR-like"/>
    <property type="match status" value="2"/>
</dbReference>
<evidence type="ECO:0000256" key="5">
    <source>
        <dbReference type="PROSITE-ProRule" id="PRU00339"/>
    </source>
</evidence>
<evidence type="ECO:0000313" key="9">
    <source>
        <dbReference type="Proteomes" id="UP000317421"/>
    </source>
</evidence>
<evidence type="ECO:0000259" key="7">
    <source>
        <dbReference type="PROSITE" id="PS50011"/>
    </source>
</evidence>
<feature type="repeat" description="TPR" evidence="5">
    <location>
        <begin position="725"/>
        <end position="758"/>
    </location>
</feature>
<dbReference type="PROSITE" id="PS50005">
    <property type="entry name" value="TPR"/>
    <property type="match status" value="1"/>
</dbReference>
<keyword evidence="9" id="KW-1185">Reference proteome</keyword>
<dbReference type="Pfam" id="PF00069">
    <property type="entry name" value="Pkinase"/>
    <property type="match status" value="1"/>
</dbReference>
<dbReference type="PANTHER" id="PTHR43289:SF34">
    <property type="entry name" value="SERINE_THREONINE-PROTEIN KINASE YBDM-RELATED"/>
    <property type="match status" value="1"/>
</dbReference>
<dbReference type="InterPro" id="IPR000719">
    <property type="entry name" value="Prot_kinase_dom"/>
</dbReference>
<keyword evidence="2 6" id="KW-0547">Nucleotide-binding</keyword>
<dbReference type="PROSITE" id="PS50011">
    <property type="entry name" value="PROTEIN_KINASE_DOM"/>
    <property type="match status" value="1"/>
</dbReference>
<dbReference type="PANTHER" id="PTHR43289">
    <property type="entry name" value="MITOGEN-ACTIVATED PROTEIN KINASE KINASE KINASE 20-RELATED"/>
    <property type="match status" value="1"/>
</dbReference>
<dbReference type="InterPro" id="IPR011009">
    <property type="entry name" value="Kinase-like_dom_sf"/>
</dbReference>
<protein>
    <submittedName>
        <fullName evidence="8">Serine/threonine-protein kinase PrkC</fullName>
        <ecNumber evidence="8">2.7.11.1</ecNumber>
    </submittedName>
</protein>
<dbReference type="GO" id="GO:0005524">
    <property type="term" value="F:ATP binding"/>
    <property type="evidence" value="ECO:0007669"/>
    <property type="project" value="UniProtKB-UniRule"/>
</dbReference>
<dbReference type="SMART" id="SM00220">
    <property type="entry name" value="S_TKc"/>
    <property type="match status" value="1"/>
</dbReference>
<evidence type="ECO:0000313" key="8">
    <source>
        <dbReference type="EMBL" id="TWT95429.1"/>
    </source>
</evidence>
<dbReference type="InterPro" id="IPR008271">
    <property type="entry name" value="Ser/Thr_kinase_AS"/>
</dbReference>
<evidence type="ECO:0000256" key="6">
    <source>
        <dbReference type="PROSITE-ProRule" id="PRU10141"/>
    </source>
</evidence>
<dbReference type="Gene3D" id="3.30.200.20">
    <property type="entry name" value="Phosphorylase Kinase, domain 1"/>
    <property type="match status" value="1"/>
</dbReference>
<organism evidence="8 9">
    <name type="scientific">Botrimarina colliarenosi</name>
    <dbReference type="NCBI Taxonomy" id="2528001"/>
    <lineage>
        <taxon>Bacteria</taxon>
        <taxon>Pseudomonadati</taxon>
        <taxon>Planctomycetota</taxon>
        <taxon>Planctomycetia</taxon>
        <taxon>Pirellulales</taxon>
        <taxon>Lacipirellulaceae</taxon>
        <taxon>Botrimarina</taxon>
    </lineage>
</organism>
<proteinExistence type="predicted"/>
<comment type="caution">
    <text evidence="8">The sequence shown here is derived from an EMBL/GenBank/DDBJ whole genome shotgun (WGS) entry which is preliminary data.</text>
</comment>
<dbReference type="InterPro" id="IPR019734">
    <property type="entry name" value="TPR_rpt"/>
</dbReference>
<dbReference type="GO" id="GO:0004674">
    <property type="term" value="F:protein serine/threonine kinase activity"/>
    <property type="evidence" value="ECO:0007669"/>
    <property type="project" value="UniProtKB-EC"/>
</dbReference>
<keyword evidence="4 6" id="KW-0067">ATP-binding</keyword>
<dbReference type="Pfam" id="PF13432">
    <property type="entry name" value="TPR_16"/>
    <property type="match status" value="3"/>
</dbReference>
<dbReference type="AlphaFoldDB" id="A0A5C6A7E0"/>
<accession>A0A5C6A7E0</accession>
<dbReference type="Gene3D" id="1.25.40.10">
    <property type="entry name" value="Tetratricopeptide repeat domain"/>
    <property type="match status" value="3"/>
</dbReference>
<dbReference type="InterPro" id="IPR011990">
    <property type="entry name" value="TPR-like_helical_dom_sf"/>
</dbReference>
<dbReference type="Gene3D" id="1.10.510.10">
    <property type="entry name" value="Transferase(Phosphotransferase) domain 1"/>
    <property type="match status" value="1"/>
</dbReference>
<dbReference type="OrthoDB" id="6111975at2"/>
<dbReference type="SMART" id="SM00028">
    <property type="entry name" value="TPR"/>
    <property type="match status" value="6"/>
</dbReference>
<dbReference type="InterPro" id="IPR017441">
    <property type="entry name" value="Protein_kinase_ATP_BS"/>
</dbReference>
<dbReference type="EC" id="2.7.11.1" evidence="8"/>
<dbReference type="Proteomes" id="UP000317421">
    <property type="component" value="Unassembled WGS sequence"/>
</dbReference>
<dbReference type="CDD" id="cd14014">
    <property type="entry name" value="STKc_PknB_like"/>
    <property type="match status" value="1"/>
</dbReference>
<gene>
    <name evidence="8" type="primary">prkC_12</name>
    <name evidence="8" type="ORF">Pla108_35770</name>
</gene>
<name>A0A5C6A7E0_9BACT</name>
<keyword evidence="3 8" id="KW-0418">Kinase</keyword>
<evidence type="ECO:0000256" key="3">
    <source>
        <dbReference type="ARBA" id="ARBA00022777"/>
    </source>
</evidence>
<dbReference type="EMBL" id="SJPR01000005">
    <property type="protein sequence ID" value="TWT95429.1"/>
    <property type="molecule type" value="Genomic_DNA"/>
</dbReference>
<evidence type="ECO:0000256" key="1">
    <source>
        <dbReference type="ARBA" id="ARBA00022679"/>
    </source>
</evidence>
<dbReference type="PROSITE" id="PS00107">
    <property type="entry name" value="PROTEIN_KINASE_ATP"/>
    <property type="match status" value="1"/>
</dbReference>
<evidence type="ECO:0000256" key="4">
    <source>
        <dbReference type="ARBA" id="ARBA00022840"/>
    </source>
</evidence>
<sequence>MVRSVKPPIANQPAWPRIAQVVDRYEEALSRSPQVELADFLVPPDDPLHTQIAVELVRVDLERSWECGCPRRLSEYRAVAPQLFAEPDLLSDAAFEEYRLRRQAGEQVLPEEYESLYGVSTSGWPHVEDLDSADNFDSTTPEVAAYPEPGEGFAGFRLVRELGRGAFARVFLAEQNDLARRLVVLKVSQRRSLEPEHLARLQHTNIVPIYSVHEAGGLIGVCMPYCGERTLSEHSGGPTADGALKSTVARGKEETVRITPDKKQEVKEEAATRTDRTPLAIEAAVELVRDMARGLAHAHDRGIIHRDLKPANVLLADDGRPMLLDFNLSDGVLAYGEASLTVGGTLPYMAPEHLDAVLTGRRVDERCDIYSLGVILYELLAGQRPFKEHRGALESVVEASASERRRGAAPLRTTAQGVPPSLDAVVARCLAADPADRYATASDLADDLTRHLLHLPLQHTPNPSWSERFAKWRRRHPRWTSAGPVAAAGLLFAALFAGLWLAVGERVARLEAESHYDDFKASLEGARLSLSVPSIDHELLREGIELGTATLRTYVGQGTEDWRRVPDYRRLPDATRISLHGELAELAFLLARAETMLAHVPPGDAGLLSAALEHNSLACLLLGSNSEALAQQRTEIVGAHGRDAPAPPYEGLGHESLVDAYLQAQSLLSDGDHAGAGAVLEGLRSQQPNDPVVWLLLGNAQAGLTRLADAEAAFSGAIALQPASYLANYNRGLCRMQRGRFDAAVEDFNAVLQLRPHLTCALLNRAIAHEANGELQRAIDDLTTAIATDDAPPRAYLLRARLHRRVGDEEQARIDLAAGLAGTPVDEAGWVARGIARLANDPEAALADFRQALVLSPDSASALRNVVHVAADRLLRPDEAMAALNTLIDANPSDGAALAGRAVLHARMGRQQQSRDDVRRVVATNKEPLVLFQVACALSLTSKAENKDGAQALALLSRAVDADHKLLARAAYDPDLAAVRKLPAYSKLVQAHRGMARTRREIQTEAAQAAAGD</sequence>